<protein>
    <recommendedName>
        <fullName evidence="1">Minor tail protein gp31 C-terminal domain-containing protein</fullName>
    </recommendedName>
</protein>
<comment type="caution">
    <text evidence="2">The sequence shown here is derived from an EMBL/GenBank/DDBJ whole genome shotgun (WGS) entry which is preliminary data.</text>
</comment>
<dbReference type="AlphaFoldDB" id="A0A0M9WPA8"/>
<reference evidence="3" key="2">
    <citation type="submission" date="2015-01" db="EMBL/GenBank/DDBJ databases">
        <title>Draft genome sequence of potential hydrocarbon metabolising strain of Rhodococcus rhodochrous.</title>
        <authorList>
            <person name="Aggarwal R.K."/>
            <person name="Dawar C."/>
        </authorList>
    </citation>
    <scope>NUCLEOTIDE SEQUENCE [LARGE SCALE GENOMIC DNA]</scope>
    <source>
        <strain evidence="3">KG-21</strain>
    </source>
</reference>
<name>A0A0M9WPA8_RHORH</name>
<proteinExistence type="predicted"/>
<sequence>MGAGTSSLTLGTTGTTACAGNDARLADQRVPTDGSVTSAKIADGTIVDADINAAAAIALTKLATGRVAGSDHAGARTLTLWVGTEAQYTAIGTKDANTLYFRTA</sequence>
<evidence type="ECO:0000313" key="3">
    <source>
        <dbReference type="Proteomes" id="UP000037712"/>
    </source>
</evidence>
<reference evidence="2 3" key="1">
    <citation type="journal article" date="2015" name="Genome Announc.">
        <title>Draft Genome Sequence of Rhodococcus rhodochrous Strain KG-21, a Soil Isolate from Oil Fields of Krishna-Godavari Basin, India.</title>
        <authorList>
            <person name="Dawar C."/>
            <person name="Aggarwal R.K."/>
        </authorList>
    </citation>
    <scope>NUCLEOTIDE SEQUENCE [LARGE SCALE GENOMIC DNA]</scope>
    <source>
        <strain evidence="2 3">KG-21</strain>
    </source>
</reference>
<dbReference type="EMBL" id="AZYO01000018">
    <property type="protein sequence ID" value="KOS56480.1"/>
    <property type="molecule type" value="Genomic_DNA"/>
</dbReference>
<evidence type="ECO:0000313" key="2">
    <source>
        <dbReference type="EMBL" id="KOS56480.1"/>
    </source>
</evidence>
<accession>A0A0M9WPA8</accession>
<gene>
    <name evidence="2" type="ORF">Z051_09415</name>
</gene>
<organism evidence="2 3">
    <name type="scientific">Rhodococcus rhodochrous KG-21</name>
    <dbReference type="NCBI Taxonomy" id="1441923"/>
    <lineage>
        <taxon>Bacteria</taxon>
        <taxon>Bacillati</taxon>
        <taxon>Actinomycetota</taxon>
        <taxon>Actinomycetes</taxon>
        <taxon>Mycobacteriales</taxon>
        <taxon>Nocardiaceae</taxon>
        <taxon>Rhodococcus</taxon>
    </lineage>
</organism>
<dbReference type="Pfam" id="PF24243">
    <property type="entry name" value="Phage_tail_C"/>
    <property type="match status" value="1"/>
</dbReference>
<dbReference type="PATRIC" id="fig|1441923.3.peg.2087"/>
<feature type="domain" description="Minor tail protein gp31 C-terminal" evidence="1">
    <location>
        <begin position="78"/>
        <end position="103"/>
    </location>
</feature>
<dbReference type="InterPro" id="IPR056923">
    <property type="entry name" value="Minor_tail_gp31_C"/>
</dbReference>
<evidence type="ECO:0000259" key="1">
    <source>
        <dbReference type="Pfam" id="PF24243"/>
    </source>
</evidence>
<dbReference type="Proteomes" id="UP000037712">
    <property type="component" value="Unassembled WGS sequence"/>
</dbReference>